<reference evidence="1 2" key="1">
    <citation type="submission" date="2018-06" db="EMBL/GenBank/DDBJ databases">
        <authorList>
            <consortium name="Pathogen Informatics"/>
            <person name="Doyle S."/>
        </authorList>
    </citation>
    <scope>NUCLEOTIDE SEQUENCE [LARGE SCALE GENOMIC DNA]</scope>
    <source>
        <strain evidence="1 2">NCTC11645</strain>
    </source>
</reference>
<gene>
    <name evidence="1" type="ORF">NCTC11645_01851</name>
</gene>
<accession>A0A377HMP5</accession>
<evidence type="ECO:0000313" key="2">
    <source>
        <dbReference type="Proteomes" id="UP000254512"/>
    </source>
</evidence>
<dbReference type="Proteomes" id="UP000254512">
    <property type="component" value="Unassembled WGS sequence"/>
</dbReference>
<organism evidence="1 2">
    <name type="scientific">Grimontia hollisae</name>
    <name type="common">Vibrio hollisae</name>
    <dbReference type="NCBI Taxonomy" id="673"/>
    <lineage>
        <taxon>Bacteria</taxon>
        <taxon>Pseudomonadati</taxon>
        <taxon>Pseudomonadota</taxon>
        <taxon>Gammaproteobacteria</taxon>
        <taxon>Vibrionales</taxon>
        <taxon>Vibrionaceae</taxon>
        <taxon>Grimontia</taxon>
    </lineage>
</organism>
<sequence>MLQQTLQPGSRSQFTLVGEFIYIDQTPAPLRIQTRRGFYELEKGAQIVDPHADGGQVTVELTGNDAGLVRIISGYGRYIPPADGQQVNVSQMPAVRFDGVQPVSLHTLPPVAFDGAQPVSLQSLPRVVFDGEQPVRLDSLPAVEVGVLPKVQLETGQAVKVYNAAGSTLNVQALPARTIQNYRFNFSETETQFHLPENKNRLKMEIGTYSSNTDTAYIFPSDSDRNNAIKLSPGRSEIHALYGAFTFECAPNDTIWVIEYLR</sequence>
<name>A0A377HMP5_GRIHO</name>
<protein>
    <submittedName>
        <fullName evidence="1">Uncharacterized protein</fullName>
    </submittedName>
</protein>
<evidence type="ECO:0000313" key="1">
    <source>
        <dbReference type="EMBL" id="STO57459.1"/>
    </source>
</evidence>
<dbReference type="EMBL" id="UGHD01000002">
    <property type="protein sequence ID" value="STO57459.1"/>
    <property type="molecule type" value="Genomic_DNA"/>
</dbReference>
<dbReference type="AlphaFoldDB" id="A0A377HMP5"/>
<proteinExistence type="predicted"/>